<proteinExistence type="predicted"/>
<evidence type="ECO:0000313" key="1">
    <source>
        <dbReference type="EMBL" id="KAF7577331.1"/>
    </source>
</evidence>
<protein>
    <submittedName>
        <fullName evidence="1">Uncharacterized protein</fullName>
    </submittedName>
</protein>
<sequence>MRWTFLLSLAATLTFAAGKVSTNARCGHAYNAVPGGMSCKGSKWGDCCSQYGYW</sequence>
<dbReference type="EMBL" id="NQIK02000001">
    <property type="protein sequence ID" value="KAF7577331.1"/>
    <property type="molecule type" value="Genomic_DNA"/>
</dbReference>
<name>A0A5M9LJU9_9PLEO</name>
<dbReference type="GeneID" id="90954074"/>
<dbReference type="KEGG" id="ptrr:90954074"/>
<organism evidence="1 2">
    <name type="scientific">Pyrenophora tritici-repentis</name>
    <dbReference type="NCBI Taxonomy" id="45151"/>
    <lineage>
        <taxon>Eukaryota</taxon>
        <taxon>Fungi</taxon>
        <taxon>Dikarya</taxon>
        <taxon>Ascomycota</taxon>
        <taxon>Pezizomycotina</taxon>
        <taxon>Dothideomycetes</taxon>
        <taxon>Pleosporomycetidae</taxon>
        <taxon>Pleosporales</taxon>
        <taxon>Pleosporineae</taxon>
        <taxon>Pleosporaceae</taxon>
        <taxon>Pyrenophora</taxon>
    </lineage>
</organism>
<dbReference type="RefSeq" id="XP_065965393.1">
    <property type="nucleotide sequence ID" value="XM_066103191.1"/>
</dbReference>
<dbReference type="Proteomes" id="UP000245464">
    <property type="component" value="Chromosome 1"/>
</dbReference>
<reference evidence="1 2" key="1">
    <citation type="journal article" date="2018" name="BMC Genomics">
        <title>Comparative genomics of the wheat fungal pathogen Pyrenophora tritici-repentis reveals chromosomal variations and genome plasticity.</title>
        <authorList>
            <person name="Moolhuijzen P."/>
            <person name="See P.T."/>
            <person name="Hane J.K."/>
            <person name="Shi G."/>
            <person name="Liu Z."/>
            <person name="Oliver R.P."/>
            <person name="Moffat C.S."/>
        </authorList>
    </citation>
    <scope>NUCLEOTIDE SEQUENCE [LARGE SCALE GENOMIC DNA]</scope>
    <source>
        <strain evidence="1">M4</strain>
    </source>
</reference>
<dbReference type="AlphaFoldDB" id="A0A5M9LJU9"/>
<accession>A0A5M9LJU9</accession>
<gene>
    <name evidence="1" type="ORF">PtrM4_015710</name>
</gene>
<evidence type="ECO:0000313" key="2">
    <source>
        <dbReference type="Proteomes" id="UP000245464"/>
    </source>
</evidence>
<comment type="caution">
    <text evidence="1">The sequence shown here is derived from an EMBL/GenBank/DDBJ whole genome shotgun (WGS) entry which is preliminary data.</text>
</comment>